<dbReference type="Pfam" id="PF19886">
    <property type="entry name" value="DUF6359"/>
    <property type="match status" value="1"/>
</dbReference>
<protein>
    <submittedName>
        <fullName evidence="6">Endonuclease</fullName>
    </submittedName>
</protein>
<gene>
    <name evidence="6" type="ORF">JF544_14320</name>
</gene>
<feature type="region of interest" description="Disordered" evidence="3">
    <location>
        <begin position="130"/>
        <end position="154"/>
    </location>
</feature>
<keyword evidence="6" id="KW-0255">Endonuclease</keyword>
<name>A0ABS3DYN5_9BACI</name>
<keyword evidence="4" id="KW-0732">Signal</keyword>
<keyword evidence="2" id="KW-0378">Hydrolase</keyword>
<feature type="region of interest" description="Disordered" evidence="3">
    <location>
        <begin position="265"/>
        <end position="286"/>
    </location>
</feature>
<keyword evidence="7" id="KW-1185">Reference proteome</keyword>
<dbReference type="InterPro" id="IPR007346">
    <property type="entry name" value="Endonuclease-I"/>
</dbReference>
<evidence type="ECO:0000256" key="2">
    <source>
        <dbReference type="ARBA" id="ARBA00022801"/>
    </source>
</evidence>
<evidence type="ECO:0000256" key="1">
    <source>
        <dbReference type="ARBA" id="ARBA00022722"/>
    </source>
</evidence>
<feature type="compositionally biased region" description="Gly residues" evidence="3">
    <location>
        <begin position="134"/>
        <end position="148"/>
    </location>
</feature>
<keyword evidence="1" id="KW-0540">Nuclease</keyword>
<evidence type="ECO:0000313" key="7">
    <source>
        <dbReference type="Proteomes" id="UP000663970"/>
    </source>
</evidence>
<sequence>MKKLFLIVFSLVFFTGGPAVSAAGNLSVQEAMQTSNGTDVIVEGYIVGVPVSQSTVEQSNFSSNYALALADDAGETDMNNMILVKLDSEYRYEWGLQNNPGLMGEKIVVGGIRDAYFGHEGVEYVSSITKTSGDCGGGDTGSGDGDGSTSGDYYSSADGLTGDALKQELHNVIDDHTELTYSDVWDALRHTDEDPNNTGNVLLLYTGNSISKYENGGYVDEWNREHVWAKSHGDFGTSMGAGTDIHHLRPTDVSVNSARSNLDFDNGGSAYADAPDTYSDSDSWEPRDEVKGDVARMIFYMAVRYEGDQGELDLEIADYTGTSGPYLGKLSTLKQWHESDPVDSFERNRNEIIFSDYQGNRNPFIDHPEYVEQIW</sequence>
<evidence type="ECO:0000256" key="4">
    <source>
        <dbReference type="SAM" id="SignalP"/>
    </source>
</evidence>
<accession>A0ABS3DYN5</accession>
<feature type="domain" description="Endonuclease YhcR N-terminal" evidence="5">
    <location>
        <begin position="26"/>
        <end position="129"/>
    </location>
</feature>
<dbReference type="Pfam" id="PF04231">
    <property type="entry name" value="Endonuclease_1"/>
    <property type="match status" value="1"/>
</dbReference>
<dbReference type="Proteomes" id="UP000663970">
    <property type="component" value="Unassembled WGS sequence"/>
</dbReference>
<dbReference type="RefSeq" id="WP_206934910.1">
    <property type="nucleotide sequence ID" value="NZ_JAEKJY010000004.1"/>
</dbReference>
<dbReference type="PANTHER" id="PTHR33607:SF2">
    <property type="entry name" value="ENDONUCLEASE-1"/>
    <property type="match status" value="1"/>
</dbReference>
<dbReference type="EMBL" id="JAEKJY010000004">
    <property type="protein sequence ID" value="MBN8236440.1"/>
    <property type="molecule type" value="Genomic_DNA"/>
</dbReference>
<dbReference type="InterPro" id="IPR044925">
    <property type="entry name" value="His-Me_finger_sf"/>
</dbReference>
<organism evidence="6 7">
    <name type="scientific">Halobacillus kuroshimensis</name>
    <dbReference type="NCBI Taxonomy" id="302481"/>
    <lineage>
        <taxon>Bacteria</taxon>
        <taxon>Bacillati</taxon>
        <taxon>Bacillota</taxon>
        <taxon>Bacilli</taxon>
        <taxon>Bacillales</taxon>
        <taxon>Bacillaceae</taxon>
        <taxon>Halobacillus</taxon>
    </lineage>
</organism>
<evidence type="ECO:0000256" key="3">
    <source>
        <dbReference type="SAM" id="MobiDB-lite"/>
    </source>
</evidence>
<evidence type="ECO:0000259" key="5">
    <source>
        <dbReference type="Pfam" id="PF19886"/>
    </source>
</evidence>
<feature type="signal peptide" evidence="4">
    <location>
        <begin position="1"/>
        <end position="21"/>
    </location>
</feature>
<dbReference type="SUPFAM" id="SSF54060">
    <property type="entry name" value="His-Me finger endonucleases"/>
    <property type="match status" value="1"/>
</dbReference>
<proteinExistence type="predicted"/>
<dbReference type="PANTHER" id="PTHR33607">
    <property type="entry name" value="ENDONUCLEASE-1"/>
    <property type="match status" value="1"/>
</dbReference>
<feature type="chain" id="PRO_5047368251" evidence="4">
    <location>
        <begin position="22"/>
        <end position="375"/>
    </location>
</feature>
<evidence type="ECO:0000313" key="6">
    <source>
        <dbReference type="EMBL" id="MBN8236440.1"/>
    </source>
</evidence>
<dbReference type="InterPro" id="IPR045939">
    <property type="entry name" value="YhcR_N"/>
</dbReference>
<dbReference type="GO" id="GO:0004519">
    <property type="term" value="F:endonuclease activity"/>
    <property type="evidence" value="ECO:0007669"/>
    <property type="project" value="UniProtKB-KW"/>
</dbReference>
<comment type="caution">
    <text evidence="6">The sequence shown here is derived from an EMBL/GenBank/DDBJ whole genome shotgun (WGS) entry which is preliminary data.</text>
</comment>
<reference evidence="6 7" key="1">
    <citation type="submission" date="2020-12" db="EMBL/GenBank/DDBJ databases">
        <title>Oil enriched cultivation method for isolating marine PHA-producing bacteria.</title>
        <authorList>
            <person name="Zheng W."/>
            <person name="Yu S."/>
            <person name="Huang Y."/>
        </authorList>
    </citation>
    <scope>NUCLEOTIDE SEQUENCE [LARGE SCALE GENOMIC DNA]</scope>
    <source>
        <strain evidence="6 7">SY-2-6</strain>
    </source>
</reference>